<feature type="transmembrane region" description="Helical" evidence="5">
    <location>
        <begin position="263"/>
        <end position="282"/>
    </location>
</feature>
<feature type="transmembrane region" description="Helical" evidence="5">
    <location>
        <begin position="72"/>
        <end position="90"/>
    </location>
</feature>
<dbReference type="PANTHER" id="PTHR44688:SF16">
    <property type="entry name" value="DNA-BINDING TRANSCRIPTIONAL ACTIVATOR DEVR_DOSR"/>
    <property type="match status" value="1"/>
</dbReference>
<name>A0A6N6NSX3_9ACTN</name>
<feature type="transmembrane region" description="Helical" evidence="5">
    <location>
        <begin position="102"/>
        <end position="123"/>
    </location>
</feature>
<dbReference type="EMBL" id="WAJR01000004">
    <property type="protein sequence ID" value="KAB1641798.1"/>
    <property type="molecule type" value="Genomic_DNA"/>
</dbReference>
<sequence>MHKTIAATIGLMLYWPMLRGPYFQNLFFTPCPTGLDGREAYAIANILIVGLAALALRKASQFPHYAIRSARPSFSLLAGFACAIAAALLFSSSRLTSTFAPAMQLAGIVSFAIGFSAITLGWFSHLLSSHENWSFIASVSFAASFAAASIEYLPDSAVKASLAMLPLASSALLALANCVAKQPEKSAPPSFRHQYSPHANIIVLAATCFCLIASTPTLCLFAPTAGYMPTLETPKSYLFSFLIAIAMAGIMKLHKPFPIKQGIILIILGALLILSSLALALTDNAMPFAATTHTCFQFSLFISLLSFWTEKRRGELGGAGTFLAITSLTTIVSRYLLPIAFPRESSEPIAAILGMLSIVILSAAGMCLALFAMMHLPSFKDQMPVADDESSRKKGNLSSVVNTEAPVVPPDSPTQSVAQNSDDALRTWLASGFFLSPRETDIALLVARGYTVNRIAEELCLARGTVQSHTKSIYRKLNVHSKQEVIDLVRSQSSR</sequence>
<dbReference type="SMART" id="SM00421">
    <property type="entry name" value="HTH_LUXR"/>
    <property type="match status" value="1"/>
</dbReference>
<dbReference type="Proteomes" id="UP000468668">
    <property type="component" value="Unassembled WGS sequence"/>
</dbReference>
<dbReference type="InterPro" id="IPR036388">
    <property type="entry name" value="WH-like_DNA-bd_sf"/>
</dbReference>
<keyword evidence="5" id="KW-0812">Transmembrane</keyword>
<evidence type="ECO:0000259" key="6">
    <source>
        <dbReference type="PROSITE" id="PS50043"/>
    </source>
</evidence>
<keyword evidence="2" id="KW-0238">DNA-binding</keyword>
<dbReference type="SUPFAM" id="SSF46894">
    <property type="entry name" value="C-terminal effector domain of the bipartite response regulators"/>
    <property type="match status" value="1"/>
</dbReference>
<dbReference type="InterPro" id="IPR000792">
    <property type="entry name" value="Tscrpt_reg_LuxR_C"/>
</dbReference>
<dbReference type="PROSITE" id="PS50043">
    <property type="entry name" value="HTH_LUXR_2"/>
    <property type="match status" value="1"/>
</dbReference>
<proteinExistence type="predicted"/>
<evidence type="ECO:0000313" key="8">
    <source>
        <dbReference type="Proteomes" id="UP000468668"/>
    </source>
</evidence>
<accession>A0A6N6NSX3</accession>
<evidence type="ECO:0000256" key="2">
    <source>
        <dbReference type="ARBA" id="ARBA00023125"/>
    </source>
</evidence>
<dbReference type="AlphaFoldDB" id="A0A6N6NSX3"/>
<protein>
    <submittedName>
        <fullName evidence="7">Response regulator transcription factor</fullName>
    </submittedName>
</protein>
<evidence type="ECO:0000256" key="4">
    <source>
        <dbReference type="SAM" id="MobiDB-lite"/>
    </source>
</evidence>
<evidence type="ECO:0000256" key="3">
    <source>
        <dbReference type="ARBA" id="ARBA00023163"/>
    </source>
</evidence>
<reference evidence="7 8" key="1">
    <citation type="submission" date="2019-09" db="EMBL/GenBank/DDBJ databases">
        <title>Whole genome shotgun sequencing (WGS) of Ellagibacter isourolithinifaciens DSM 104140(T) and Adlercreutzia muris DSM 29508(T).</title>
        <authorList>
            <person name="Stoll D.A."/>
            <person name="Danylec N."/>
            <person name="Huch M."/>
        </authorList>
    </citation>
    <scope>NUCLEOTIDE SEQUENCE [LARGE SCALE GENOMIC DNA]</scope>
    <source>
        <strain evidence="7 8">DSM 104140</strain>
    </source>
</reference>
<feature type="transmembrane region" description="Helical" evidence="5">
    <location>
        <begin position="316"/>
        <end position="337"/>
    </location>
</feature>
<keyword evidence="1" id="KW-0805">Transcription regulation</keyword>
<keyword evidence="5" id="KW-1133">Transmembrane helix</keyword>
<feature type="domain" description="HTH luxR-type" evidence="6">
    <location>
        <begin position="428"/>
        <end position="493"/>
    </location>
</feature>
<gene>
    <name evidence="7" type="ORF">F8C90_02990</name>
</gene>
<keyword evidence="3" id="KW-0804">Transcription</keyword>
<comment type="caution">
    <text evidence="7">The sequence shown here is derived from an EMBL/GenBank/DDBJ whole genome shotgun (WGS) entry which is preliminary data.</text>
</comment>
<dbReference type="GO" id="GO:0003677">
    <property type="term" value="F:DNA binding"/>
    <property type="evidence" value="ECO:0007669"/>
    <property type="project" value="UniProtKB-KW"/>
</dbReference>
<keyword evidence="5" id="KW-0472">Membrane</keyword>
<feature type="transmembrane region" description="Helical" evidence="5">
    <location>
        <begin position="349"/>
        <end position="373"/>
    </location>
</feature>
<dbReference type="PRINTS" id="PR00038">
    <property type="entry name" value="HTHLUXR"/>
</dbReference>
<feature type="transmembrane region" description="Helical" evidence="5">
    <location>
        <begin position="135"/>
        <end position="154"/>
    </location>
</feature>
<evidence type="ECO:0000256" key="5">
    <source>
        <dbReference type="SAM" id="Phobius"/>
    </source>
</evidence>
<feature type="region of interest" description="Disordered" evidence="4">
    <location>
        <begin position="385"/>
        <end position="416"/>
    </location>
</feature>
<evidence type="ECO:0000313" key="7">
    <source>
        <dbReference type="EMBL" id="KAB1641798.1"/>
    </source>
</evidence>
<dbReference type="PANTHER" id="PTHR44688">
    <property type="entry name" value="DNA-BINDING TRANSCRIPTIONAL ACTIVATOR DEVR_DOSR"/>
    <property type="match status" value="1"/>
</dbReference>
<feature type="transmembrane region" description="Helical" evidence="5">
    <location>
        <begin position="43"/>
        <end position="60"/>
    </location>
</feature>
<dbReference type="CDD" id="cd06170">
    <property type="entry name" value="LuxR_C_like"/>
    <property type="match status" value="1"/>
</dbReference>
<feature type="transmembrane region" description="Helical" evidence="5">
    <location>
        <begin position="235"/>
        <end position="251"/>
    </location>
</feature>
<feature type="transmembrane region" description="Helical" evidence="5">
    <location>
        <begin position="288"/>
        <end position="309"/>
    </location>
</feature>
<dbReference type="PROSITE" id="PS00622">
    <property type="entry name" value="HTH_LUXR_1"/>
    <property type="match status" value="1"/>
</dbReference>
<dbReference type="Pfam" id="PF00196">
    <property type="entry name" value="GerE"/>
    <property type="match status" value="1"/>
</dbReference>
<dbReference type="GO" id="GO:0006355">
    <property type="term" value="P:regulation of DNA-templated transcription"/>
    <property type="evidence" value="ECO:0007669"/>
    <property type="project" value="InterPro"/>
</dbReference>
<feature type="transmembrane region" description="Helical" evidence="5">
    <location>
        <begin position="201"/>
        <end position="223"/>
    </location>
</feature>
<dbReference type="InterPro" id="IPR016032">
    <property type="entry name" value="Sig_transdc_resp-reg_C-effctor"/>
</dbReference>
<organism evidence="7 8">
    <name type="scientific">Ellagibacter isourolithinifaciens</name>
    <dbReference type="NCBI Taxonomy" id="2137581"/>
    <lineage>
        <taxon>Bacteria</taxon>
        <taxon>Bacillati</taxon>
        <taxon>Actinomycetota</taxon>
        <taxon>Coriobacteriia</taxon>
        <taxon>Eggerthellales</taxon>
        <taxon>Eggerthellaceae</taxon>
        <taxon>Ellagibacter</taxon>
    </lineage>
</organism>
<feature type="transmembrane region" description="Helical" evidence="5">
    <location>
        <begin position="160"/>
        <end position="180"/>
    </location>
</feature>
<evidence type="ECO:0000256" key="1">
    <source>
        <dbReference type="ARBA" id="ARBA00023015"/>
    </source>
</evidence>
<keyword evidence="8" id="KW-1185">Reference proteome</keyword>
<dbReference type="Gene3D" id="1.10.10.10">
    <property type="entry name" value="Winged helix-like DNA-binding domain superfamily/Winged helix DNA-binding domain"/>
    <property type="match status" value="1"/>
</dbReference>